<reference evidence="1" key="1">
    <citation type="submission" date="2019-05" db="EMBL/GenBank/DDBJ databases">
        <authorList>
            <consortium name="Pathogen Informatics"/>
        </authorList>
    </citation>
    <scope>NUCLEOTIDE SEQUENCE [LARGE SCALE GENOMIC DNA]</scope>
    <source>
        <strain evidence="1">NCTC12965</strain>
    </source>
</reference>
<sequence length="46" mass="4887">MSKYRSAVNARDRHIFHSARSLRGVDGSADGGARGVDVVAAQSDRS</sequence>
<name>A0A4U9UVV5_SERFO</name>
<protein>
    <submittedName>
        <fullName evidence="1">Uncharacterized protein</fullName>
    </submittedName>
</protein>
<gene>
    <name evidence="1" type="ORF">NCTC12965_04060</name>
</gene>
<organism evidence="1">
    <name type="scientific">Serratia fonticola</name>
    <dbReference type="NCBI Taxonomy" id="47917"/>
    <lineage>
        <taxon>Bacteria</taxon>
        <taxon>Pseudomonadati</taxon>
        <taxon>Pseudomonadota</taxon>
        <taxon>Gammaproteobacteria</taxon>
        <taxon>Enterobacterales</taxon>
        <taxon>Yersiniaceae</taxon>
        <taxon>Serratia</taxon>
    </lineage>
</organism>
<proteinExistence type="predicted"/>
<dbReference type="EMBL" id="CABEEZ010000095">
    <property type="protein sequence ID" value="VTR37363.1"/>
    <property type="molecule type" value="Genomic_DNA"/>
</dbReference>
<evidence type="ECO:0000313" key="1">
    <source>
        <dbReference type="EMBL" id="VTR37363.1"/>
    </source>
</evidence>
<dbReference type="AlphaFoldDB" id="A0A4U9UVV5"/>
<accession>A0A4U9UVV5</accession>